<sequence length="45" mass="5466">MAMRRYNFHNPNNNPTEVLRHRSDTTPTFILQARDCFKKKFLSRL</sequence>
<protein>
    <submittedName>
        <fullName evidence="2">Uncharacterized protein</fullName>
    </submittedName>
</protein>
<evidence type="ECO:0000313" key="2">
    <source>
        <dbReference type="EMBL" id="VDC86756.1"/>
    </source>
</evidence>
<proteinExistence type="predicted"/>
<reference evidence="2" key="1">
    <citation type="submission" date="2018-11" db="EMBL/GenBank/DDBJ databases">
        <authorList>
            <consortium name="Genoscope - CEA"/>
            <person name="William W."/>
        </authorList>
    </citation>
    <scope>NUCLEOTIDE SEQUENCE</scope>
</reference>
<organism evidence="2">
    <name type="scientific">Brassica oleracea</name>
    <name type="common">Wild cabbage</name>
    <dbReference type="NCBI Taxonomy" id="3712"/>
    <lineage>
        <taxon>Eukaryota</taxon>
        <taxon>Viridiplantae</taxon>
        <taxon>Streptophyta</taxon>
        <taxon>Embryophyta</taxon>
        <taxon>Tracheophyta</taxon>
        <taxon>Spermatophyta</taxon>
        <taxon>Magnoliopsida</taxon>
        <taxon>eudicotyledons</taxon>
        <taxon>Gunneridae</taxon>
        <taxon>Pentapetalae</taxon>
        <taxon>rosids</taxon>
        <taxon>malvids</taxon>
        <taxon>Brassicales</taxon>
        <taxon>Brassicaceae</taxon>
        <taxon>Brassiceae</taxon>
        <taxon>Brassica</taxon>
    </lineage>
</organism>
<dbReference type="AlphaFoldDB" id="A0A3P6A077"/>
<evidence type="ECO:0000256" key="1">
    <source>
        <dbReference type="SAM" id="MobiDB-lite"/>
    </source>
</evidence>
<gene>
    <name evidence="2" type="ORF">BOLC3T13505H</name>
</gene>
<dbReference type="EMBL" id="LR031872">
    <property type="protein sequence ID" value="VDC86756.1"/>
    <property type="molecule type" value="Genomic_DNA"/>
</dbReference>
<accession>A0A3P6A077</accession>
<feature type="region of interest" description="Disordered" evidence="1">
    <location>
        <begin position="1"/>
        <end position="21"/>
    </location>
</feature>
<name>A0A3P6A077_BRAOL</name>